<evidence type="ECO:0000313" key="2">
    <source>
        <dbReference type="EMBL" id="KAG7506849.1"/>
    </source>
</evidence>
<dbReference type="InterPro" id="IPR028043">
    <property type="entry name" value="PAAT-like"/>
</dbReference>
<dbReference type="PANTHER" id="PTHR14787:SF1">
    <property type="entry name" value="ATPASE PAAT"/>
    <property type="match status" value="1"/>
</dbReference>
<keyword evidence="3" id="KW-1185">Reference proteome</keyword>
<gene>
    <name evidence="2" type="ORF">JOB18_016980</name>
</gene>
<feature type="compositionally biased region" description="Low complexity" evidence="1">
    <location>
        <begin position="250"/>
        <end position="265"/>
    </location>
</feature>
<dbReference type="EMBL" id="JAGKHQ010000010">
    <property type="protein sequence ID" value="KAG7506849.1"/>
    <property type="molecule type" value="Genomic_DNA"/>
</dbReference>
<sequence length="430" mass="47035">MLTAKGADDDEAVTYSTEFNVKRKKTRGKVTQRRYYSRQTGASWRTLREEDDEEELGLSHGQETDRSSPAVLEQLDEACPCVLKLQCSSSSSAAIRRLLVISEARTMEVYEQTGEYCGTVRGQRDDSVHSHTDNRGPFYRKRLILDQPSTSCEVKLLSLSGRNSVLVSRIVVGLRPLKPRPLCGPGIDMQQVQCLVDEMGTSLSPGAQNLMNMVHFQQKQQQQQQQSSSLAGFLPLLMSSGCFSVPPPAAASSSSSSSSAANLSEHSSDSTPSVDEALMPEDTVTSSSSSCPQSDVNTNITVSSDHRGPLADHAHLAEMMMSHFLKGGGGASLGADFLPTLQSVCGHVTQLRLDDAAALKRGDEARTSGSWELDAVMERRLDDMERRLKEHVDRRLDALEQKLQDALQRRETTASTVPPCHSQPSSQHVT</sequence>
<dbReference type="AlphaFoldDB" id="A0AAV6RPG1"/>
<feature type="region of interest" description="Disordered" evidence="1">
    <location>
        <begin position="248"/>
        <end position="307"/>
    </location>
</feature>
<organism evidence="2 3">
    <name type="scientific">Solea senegalensis</name>
    <name type="common">Senegalese sole</name>
    <dbReference type="NCBI Taxonomy" id="28829"/>
    <lineage>
        <taxon>Eukaryota</taxon>
        <taxon>Metazoa</taxon>
        <taxon>Chordata</taxon>
        <taxon>Craniata</taxon>
        <taxon>Vertebrata</taxon>
        <taxon>Euteleostomi</taxon>
        <taxon>Actinopterygii</taxon>
        <taxon>Neopterygii</taxon>
        <taxon>Teleostei</taxon>
        <taxon>Neoteleostei</taxon>
        <taxon>Acanthomorphata</taxon>
        <taxon>Carangaria</taxon>
        <taxon>Pleuronectiformes</taxon>
        <taxon>Pleuronectoidei</taxon>
        <taxon>Soleidae</taxon>
        <taxon>Solea</taxon>
    </lineage>
</organism>
<evidence type="ECO:0000256" key="1">
    <source>
        <dbReference type="SAM" id="MobiDB-lite"/>
    </source>
</evidence>
<dbReference type="Pfam" id="PF14958">
    <property type="entry name" value="PAAT-like"/>
    <property type="match status" value="1"/>
</dbReference>
<reference evidence="2 3" key="1">
    <citation type="journal article" date="2021" name="Sci. Rep.">
        <title>Chromosome anchoring in Senegalese sole (Solea senegalensis) reveals sex-associated markers and genome rearrangements in flatfish.</title>
        <authorList>
            <person name="Guerrero-Cozar I."/>
            <person name="Gomez-Garrido J."/>
            <person name="Berbel C."/>
            <person name="Martinez-Blanch J.F."/>
            <person name="Alioto T."/>
            <person name="Claros M.G."/>
            <person name="Gagnaire P.A."/>
            <person name="Manchado M."/>
        </authorList>
    </citation>
    <scope>NUCLEOTIDE SEQUENCE [LARGE SCALE GENOMIC DNA]</scope>
    <source>
        <strain evidence="2">Sse05_10M</strain>
    </source>
</reference>
<dbReference type="Proteomes" id="UP000693946">
    <property type="component" value="Linkage Group LG18"/>
</dbReference>
<protein>
    <submittedName>
        <fullName evidence="2">Uncharacterized protein</fullName>
    </submittedName>
</protein>
<feature type="region of interest" description="Disordered" evidence="1">
    <location>
        <begin position="407"/>
        <end position="430"/>
    </location>
</feature>
<dbReference type="PANTHER" id="PTHR14787">
    <property type="entry name" value="C10ORF188 FAMILY MEMBER"/>
    <property type="match status" value="1"/>
</dbReference>
<proteinExistence type="predicted"/>
<feature type="compositionally biased region" description="Polar residues" evidence="1">
    <location>
        <begin position="291"/>
        <end position="303"/>
    </location>
</feature>
<feature type="region of interest" description="Disordered" evidence="1">
    <location>
        <begin position="46"/>
        <end position="67"/>
    </location>
</feature>
<name>A0AAV6RPG1_SOLSE</name>
<evidence type="ECO:0000313" key="3">
    <source>
        <dbReference type="Proteomes" id="UP000693946"/>
    </source>
</evidence>
<comment type="caution">
    <text evidence="2">The sequence shown here is derived from an EMBL/GenBank/DDBJ whole genome shotgun (WGS) entry which is preliminary data.</text>
</comment>
<accession>A0AAV6RPG1</accession>